<keyword evidence="2 7" id="KW-0812">Transmembrane</keyword>
<keyword evidence="4 7" id="KW-1133">Transmembrane helix</keyword>
<dbReference type="InterPro" id="IPR044751">
    <property type="entry name" value="Ion_transp-like_CBS"/>
</dbReference>
<dbReference type="AlphaFoldDB" id="A0A2T0FMR4"/>
<dbReference type="GO" id="GO:0005737">
    <property type="term" value="C:cytoplasm"/>
    <property type="evidence" value="ECO:0007669"/>
    <property type="project" value="TreeGrafter"/>
</dbReference>
<evidence type="ECO:0000313" key="13">
    <source>
        <dbReference type="EMBL" id="PRT56288.1"/>
    </source>
</evidence>
<dbReference type="GO" id="GO:0016020">
    <property type="term" value="C:membrane"/>
    <property type="evidence" value="ECO:0007669"/>
    <property type="project" value="UniProtKB-SubCell"/>
</dbReference>
<evidence type="ECO:0000256" key="9">
    <source>
        <dbReference type="SAM" id="Phobius"/>
    </source>
</evidence>
<dbReference type="InterPro" id="IPR000644">
    <property type="entry name" value="CBS_dom"/>
</dbReference>
<accession>A0A2T0FMR4</accession>
<evidence type="ECO:0000256" key="8">
    <source>
        <dbReference type="SAM" id="MobiDB-lite"/>
    </source>
</evidence>
<proteinExistence type="predicted"/>
<dbReference type="FunFam" id="3.10.580.10:FF:000006">
    <property type="entry name" value="DUF21 and CBS domain protein"/>
    <property type="match status" value="1"/>
</dbReference>
<dbReference type="STRING" id="45607.A0A2T0FMR4"/>
<dbReference type="Gene3D" id="3.10.580.10">
    <property type="entry name" value="CBS-domain"/>
    <property type="match status" value="1"/>
</dbReference>
<evidence type="ECO:0000313" key="14">
    <source>
        <dbReference type="Proteomes" id="UP000238350"/>
    </source>
</evidence>
<dbReference type="RefSeq" id="XP_024666233.1">
    <property type="nucleotide sequence ID" value="XM_024810465.1"/>
</dbReference>
<dbReference type="InterPro" id="IPR002550">
    <property type="entry name" value="CNNM"/>
</dbReference>
<protein>
    <submittedName>
        <fullName evidence="13">Protein MAM3</fullName>
    </submittedName>
</protein>
<dbReference type="InterPro" id="IPR045095">
    <property type="entry name" value="ACDP"/>
</dbReference>
<evidence type="ECO:0000256" key="7">
    <source>
        <dbReference type="PROSITE-ProRule" id="PRU01193"/>
    </source>
</evidence>
<reference evidence="13 14" key="1">
    <citation type="submission" date="2017-04" db="EMBL/GenBank/DDBJ databases">
        <title>Genome sequencing of [Candida] sorbophila.</title>
        <authorList>
            <person name="Ahn J.O."/>
        </authorList>
    </citation>
    <scope>NUCLEOTIDE SEQUENCE [LARGE SCALE GENOMIC DNA]</scope>
    <source>
        <strain evidence="13 14">DS02</strain>
    </source>
</reference>
<evidence type="ECO:0000259" key="11">
    <source>
        <dbReference type="PROSITE" id="PS51371"/>
    </source>
</evidence>
<dbReference type="Proteomes" id="UP000238350">
    <property type="component" value="Unassembled WGS sequence"/>
</dbReference>
<feature type="domain" description="CBS" evidence="11">
    <location>
        <begin position="297"/>
        <end position="362"/>
    </location>
</feature>
<evidence type="ECO:0000256" key="5">
    <source>
        <dbReference type="ARBA" id="ARBA00023136"/>
    </source>
</evidence>
<keyword evidence="14" id="KW-1185">Reference proteome</keyword>
<dbReference type="PROSITE" id="PS51371">
    <property type="entry name" value="CBS"/>
    <property type="match status" value="1"/>
</dbReference>
<comment type="caution">
    <text evidence="13">The sequence shown here is derived from an EMBL/GenBank/DDBJ whole genome shotgun (WGS) entry which is preliminary data.</text>
</comment>
<dbReference type="InterPro" id="IPR046342">
    <property type="entry name" value="CBS_dom_sf"/>
</dbReference>
<feature type="chain" id="PRO_5015535025" evidence="10">
    <location>
        <begin position="20"/>
        <end position="554"/>
    </location>
</feature>
<keyword evidence="10" id="KW-0732">Signal</keyword>
<comment type="subcellular location">
    <subcellularLocation>
        <location evidence="1">Membrane</location>
        <topology evidence="1">Multi-pass membrane protein</topology>
    </subcellularLocation>
</comment>
<sequence>MKNHIRGLLHLSFVAIAHSLPIAARGHMPEVVEKDDYWFDMAVSAVLVLLGGVFAGLTIGLMGQDEVYLQVVAESGDTEERKHASIVLDLLSKGKHWVLVTLLLSNVITNETLPIVLDRVLGGGWPAVVSSTAAIVVFGEIIPQSLCVRYGLSLGAWFAPYVKALMYITYPLSHPIALLLDYVLGEDHGTVYKKAGLKSLVTLHHHMGVERLNEDEVTIISAVLDLKEKPIASIMTPINDVFVLASDTILDEDMVEKILLTGFNRIPIHAPGQPRNFIGMLLVRILITYDPEDCLPISAFALATLPETDPDTSCLNILNYFQEGKAHMVVVSTAPGDVAGAIGVVTLEDVIEELIGEEIVDETDVFVDVHRAIRRQHPAPLLKNPNVSRGFVSPSGNLKKLFPMNRASNPITTSNAKITIKHQNEEASRLLAVSDGQQNGGDERMGSRSYGSTNLALSPSPGPAGNAHHRRAHSNGSIKVLNPGDENESKVVSSEADAVSANLRVSPPEEPADEEQLSHSYRTGVFTESVVRVGGFNKVVIAEPSDEDSTSGSS</sequence>
<keyword evidence="5 7" id="KW-0472">Membrane</keyword>
<dbReference type="CDD" id="cd04590">
    <property type="entry name" value="CBS_pair_CorC_HlyC_assoc"/>
    <property type="match status" value="1"/>
</dbReference>
<evidence type="ECO:0000259" key="12">
    <source>
        <dbReference type="PROSITE" id="PS51846"/>
    </source>
</evidence>
<dbReference type="PANTHER" id="PTHR12064:SF97">
    <property type="entry name" value="METAL TRANSPORTER CNNM-5"/>
    <property type="match status" value="1"/>
</dbReference>
<gene>
    <name evidence="13" type="ORF">B9G98_03908</name>
</gene>
<dbReference type="PROSITE" id="PS51846">
    <property type="entry name" value="CNNM"/>
    <property type="match status" value="1"/>
</dbReference>
<dbReference type="EMBL" id="NDIQ01000022">
    <property type="protein sequence ID" value="PRT56288.1"/>
    <property type="molecule type" value="Genomic_DNA"/>
</dbReference>
<evidence type="ECO:0000256" key="3">
    <source>
        <dbReference type="ARBA" id="ARBA00022737"/>
    </source>
</evidence>
<feature type="region of interest" description="Disordered" evidence="8">
    <location>
        <begin position="435"/>
        <end position="519"/>
    </location>
</feature>
<dbReference type="SUPFAM" id="SSF54631">
    <property type="entry name" value="CBS-domain pair"/>
    <property type="match status" value="1"/>
</dbReference>
<dbReference type="PANTHER" id="PTHR12064">
    <property type="entry name" value="METAL TRANSPORTER CNNM"/>
    <property type="match status" value="1"/>
</dbReference>
<evidence type="ECO:0000256" key="10">
    <source>
        <dbReference type="SAM" id="SignalP"/>
    </source>
</evidence>
<organism evidence="13 14">
    <name type="scientific">Wickerhamiella sorbophila</name>
    <dbReference type="NCBI Taxonomy" id="45607"/>
    <lineage>
        <taxon>Eukaryota</taxon>
        <taxon>Fungi</taxon>
        <taxon>Dikarya</taxon>
        <taxon>Ascomycota</taxon>
        <taxon>Saccharomycotina</taxon>
        <taxon>Dipodascomycetes</taxon>
        <taxon>Dipodascales</taxon>
        <taxon>Trichomonascaceae</taxon>
        <taxon>Wickerhamiella</taxon>
    </lineage>
</organism>
<dbReference type="GO" id="GO:0010960">
    <property type="term" value="P:magnesium ion homeostasis"/>
    <property type="evidence" value="ECO:0007669"/>
    <property type="project" value="InterPro"/>
</dbReference>
<evidence type="ECO:0000256" key="1">
    <source>
        <dbReference type="ARBA" id="ARBA00004141"/>
    </source>
</evidence>
<evidence type="ECO:0000256" key="4">
    <source>
        <dbReference type="ARBA" id="ARBA00022989"/>
    </source>
</evidence>
<feature type="transmembrane region" description="Helical" evidence="9">
    <location>
        <begin position="123"/>
        <end position="143"/>
    </location>
</feature>
<feature type="domain" description="CNNM transmembrane" evidence="12">
    <location>
        <begin position="33"/>
        <end position="216"/>
    </location>
</feature>
<dbReference type="GeneID" id="36517656"/>
<feature type="transmembrane region" description="Helical" evidence="9">
    <location>
        <begin position="41"/>
        <end position="61"/>
    </location>
</feature>
<name>A0A2T0FMR4_9ASCO</name>
<feature type="signal peptide" evidence="10">
    <location>
        <begin position="1"/>
        <end position="19"/>
    </location>
</feature>
<evidence type="ECO:0000256" key="6">
    <source>
        <dbReference type="PROSITE-ProRule" id="PRU00703"/>
    </source>
</evidence>
<dbReference type="OrthoDB" id="5353557at2759"/>
<evidence type="ECO:0000256" key="2">
    <source>
        <dbReference type="ARBA" id="ARBA00022692"/>
    </source>
</evidence>
<keyword evidence="3" id="KW-0677">Repeat</keyword>
<dbReference type="GO" id="GO:0030026">
    <property type="term" value="P:intracellular manganese ion homeostasis"/>
    <property type="evidence" value="ECO:0007669"/>
    <property type="project" value="TreeGrafter"/>
</dbReference>
<keyword evidence="6" id="KW-0129">CBS domain</keyword>
<dbReference type="Pfam" id="PF01595">
    <property type="entry name" value="CNNM"/>
    <property type="match status" value="1"/>
</dbReference>